<evidence type="ECO:0000313" key="3">
    <source>
        <dbReference type="Proteomes" id="UP000322234"/>
    </source>
</evidence>
<gene>
    <name evidence="2" type="ORF">E5288_WYG001679</name>
</gene>
<organism evidence="2 3">
    <name type="scientific">Bos mutus</name>
    <name type="common">wild yak</name>
    <dbReference type="NCBI Taxonomy" id="72004"/>
    <lineage>
        <taxon>Eukaryota</taxon>
        <taxon>Metazoa</taxon>
        <taxon>Chordata</taxon>
        <taxon>Craniata</taxon>
        <taxon>Vertebrata</taxon>
        <taxon>Euteleostomi</taxon>
        <taxon>Mammalia</taxon>
        <taxon>Eutheria</taxon>
        <taxon>Laurasiatheria</taxon>
        <taxon>Artiodactyla</taxon>
        <taxon>Ruminantia</taxon>
        <taxon>Pecora</taxon>
        <taxon>Bovidae</taxon>
        <taxon>Bovinae</taxon>
        <taxon>Bos</taxon>
    </lineage>
</organism>
<sequence length="213" mass="23385">MCSSEGVSCRGMQERKMRPTPTIGSEPHTGMDKVLTPIIATQIQMEFGANAWLLWTPSLGEKGPILCGSGTLPGWCICELPTCTRDFAALSDVTAGFPSEVVAAAVRTSRYKSVQNIHSQVVYPSERPVKFLGKLYTENCVLLLLVTSDYVHGCGGNDEEQFDYLIKIENVIFILFIKLHNCAAWTVIKEIKCRFDAKSGPAAHVASPNARFL</sequence>
<comment type="caution">
    <text evidence="2">The sequence shown here is derived from an EMBL/GenBank/DDBJ whole genome shotgun (WGS) entry which is preliminary data.</text>
</comment>
<dbReference type="Proteomes" id="UP000322234">
    <property type="component" value="Unassembled WGS sequence"/>
</dbReference>
<keyword evidence="3" id="KW-1185">Reference proteome</keyword>
<evidence type="ECO:0000313" key="2">
    <source>
        <dbReference type="EMBL" id="MXQ91599.1"/>
    </source>
</evidence>
<protein>
    <submittedName>
        <fullName evidence="2">Uncharacterized protein</fullName>
    </submittedName>
</protein>
<dbReference type="EMBL" id="VBQZ03000072">
    <property type="protein sequence ID" value="MXQ91599.1"/>
    <property type="molecule type" value="Genomic_DNA"/>
</dbReference>
<name>A0A6B0RN74_9CETA</name>
<dbReference type="AlphaFoldDB" id="A0A6B0RN74"/>
<reference evidence="2" key="1">
    <citation type="submission" date="2019-10" db="EMBL/GenBank/DDBJ databases">
        <title>The sequence and de novo assembly of the wild yak genome.</title>
        <authorList>
            <person name="Liu Y."/>
        </authorList>
    </citation>
    <scope>NUCLEOTIDE SEQUENCE [LARGE SCALE GENOMIC DNA]</scope>
    <source>
        <strain evidence="2">WY2019</strain>
    </source>
</reference>
<feature type="region of interest" description="Disordered" evidence="1">
    <location>
        <begin position="1"/>
        <end position="29"/>
    </location>
</feature>
<evidence type="ECO:0000256" key="1">
    <source>
        <dbReference type="SAM" id="MobiDB-lite"/>
    </source>
</evidence>
<accession>A0A6B0RN74</accession>
<proteinExistence type="predicted"/>